<reference evidence="4" key="1">
    <citation type="submission" date="2017-01" db="EMBL/GenBank/DDBJ databases">
        <authorList>
            <person name="Varghese N."/>
            <person name="Submissions S."/>
        </authorList>
    </citation>
    <scope>NUCLEOTIDE SEQUENCE [LARGE SCALE GENOMIC DNA]</scope>
    <source>
        <strain evidence="4">ATCC 700103</strain>
    </source>
</reference>
<keyword evidence="2" id="KW-0812">Transmembrane</keyword>
<keyword evidence="2" id="KW-0472">Membrane</keyword>
<feature type="region of interest" description="Disordered" evidence="1">
    <location>
        <begin position="50"/>
        <end position="78"/>
    </location>
</feature>
<proteinExistence type="predicted"/>
<dbReference type="STRING" id="56779.SAMN05421834_1224"/>
<dbReference type="Proteomes" id="UP000185669">
    <property type="component" value="Unassembled WGS sequence"/>
</dbReference>
<dbReference type="OrthoDB" id="5461404at2"/>
<dbReference type="EMBL" id="FTNC01000022">
    <property type="protein sequence ID" value="SIR35499.1"/>
    <property type="molecule type" value="Genomic_DNA"/>
</dbReference>
<accession>A0A1N7A916</accession>
<feature type="compositionally biased region" description="Basic and acidic residues" evidence="1">
    <location>
        <begin position="62"/>
        <end position="78"/>
    </location>
</feature>
<keyword evidence="2" id="KW-1133">Transmembrane helix</keyword>
<keyword evidence="4" id="KW-1185">Reference proteome</keyword>
<gene>
    <name evidence="3" type="ORF">SAMN05421834_1224</name>
</gene>
<dbReference type="AlphaFoldDB" id="A0A1N7A916"/>
<feature type="compositionally biased region" description="Low complexity" evidence="1">
    <location>
        <begin position="50"/>
        <end position="61"/>
    </location>
</feature>
<dbReference type="RefSeq" id="WP_076545729.1">
    <property type="nucleotide sequence ID" value="NZ_FTNC01000022.1"/>
</dbReference>
<feature type="transmembrane region" description="Helical" evidence="2">
    <location>
        <begin position="20"/>
        <end position="41"/>
    </location>
</feature>
<evidence type="ECO:0000313" key="4">
    <source>
        <dbReference type="Proteomes" id="UP000185669"/>
    </source>
</evidence>
<sequence length="99" mass="11699">MFRFGHMGGFGHMGFNNYLGGGGFMMFFWVIILAAVIYFIVQKGNEGKNYNQRNNNSYYNREQIRSDHRDSAEETARQRYAKGEISKDEFDEIIRNLRR</sequence>
<name>A0A1N7A916_9FIRM</name>
<protein>
    <submittedName>
        <fullName evidence="3">Putative membrane protein</fullName>
    </submittedName>
</protein>
<evidence type="ECO:0000313" key="3">
    <source>
        <dbReference type="EMBL" id="SIR35499.1"/>
    </source>
</evidence>
<evidence type="ECO:0000256" key="1">
    <source>
        <dbReference type="SAM" id="MobiDB-lite"/>
    </source>
</evidence>
<organism evidence="3 4">
    <name type="scientific">Halanaerobium kushneri</name>
    <dbReference type="NCBI Taxonomy" id="56779"/>
    <lineage>
        <taxon>Bacteria</taxon>
        <taxon>Bacillati</taxon>
        <taxon>Bacillota</taxon>
        <taxon>Clostridia</taxon>
        <taxon>Halanaerobiales</taxon>
        <taxon>Halanaerobiaceae</taxon>
        <taxon>Halanaerobium</taxon>
    </lineage>
</organism>
<evidence type="ECO:0000256" key="2">
    <source>
        <dbReference type="SAM" id="Phobius"/>
    </source>
</evidence>